<dbReference type="GO" id="GO:0006355">
    <property type="term" value="P:regulation of DNA-templated transcription"/>
    <property type="evidence" value="ECO:0007669"/>
    <property type="project" value="InterPro"/>
</dbReference>
<dbReference type="GO" id="GO:0005634">
    <property type="term" value="C:nucleus"/>
    <property type="evidence" value="ECO:0007669"/>
    <property type="project" value="UniProtKB-SubCell"/>
</dbReference>
<keyword evidence="5" id="KW-0539">Nucleus</keyword>
<dbReference type="GO" id="GO:0035267">
    <property type="term" value="C:NuA4 histone acetyltransferase complex"/>
    <property type="evidence" value="ECO:0007669"/>
    <property type="project" value="TreeGrafter"/>
</dbReference>
<dbReference type="GO" id="GO:0072487">
    <property type="term" value="C:MSL complex"/>
    <property type="evidence" value="ECO:0007669"/>
    <property type="project" value="TreeGrafter"/>
</dbReference>
<name>A0A5K3FMA8_MESCO</name>
<dbReference type="WBParaSite" id="MCU_009439-RA">
    <property type="protein sequence ID" value="MCU_009439-RA"/>
    <property type="gene ID" value="MCU_009439"/>
</dbReference>
<organism evidence="7">
    <name type="scientific">Mesocestoides corti</name>
    <name type="common">Flatworm</name>
    <dbReference type="NCBI Taxonomy" id="53468"/>
    <lineage>
        <taxon>Eukaryota</taxon>
        <taxon>Metazoa</taxon>
        <taxon>Spiralia</taxon>
        <taxon>Lophotrochozoa</taxon>
        <taxon>Platyhelminthes</taxon>
        <taxon>Cestoda</taxon>
        <taxon>Eucestoda</taxon>
        <taxon>Cyclophyllidea</taxon>
        <taxon>Mesocestoididae</taxon>
        <taxon>Mesocestoides</taxon>
    </lineage>
</organism>
<evidence type="ECO:0000256" key="1">
    <source>
        <dbReference type="ARBA" id="ARBA00004123"/>
    </source>
</evidence>
<dbReference type="InterPro" id="IPR026541">
    <property type="entry name" value="MRG_dom"/>
</dbReference>
<dbReference type="InterPro" id="IPR038217">
    <property type="entry name" value="MRG_C_sf"/>
</dbReference>
<reference evidence="7" key="1">
    <citation type="submission" date="2019-11" db="UniProtKB">
        <authorList>
            <consortium name="WormBaseParasite"/>
        </authorList>
    </citation>
    <scope>IDENTIFICATION</scope>
</reference>
<sequence>MLTGKRCLAIAPAVEQLPPSSDSYEEPEERDADAIAHSKFENLEAAGAYAKTDRSRRICAEFCSSVRILFDALLVEYLLYPNEDRKRAPFGKEGQVIPQGDPFTIIPLEEIQRNPSYPCLIYESVYILRLIVRLPALVNQMALTRCRRSIVLRHLYLFVAYLDQTKDFWFTSTPPSTPGPTIEPLTPDDASRIKRIRNASAASSGSSTHQTSISKIRSGAKIVPRRVTVPRLRGASRKRPTPELRTHSTSSTIHLLFVMLEFRFIRWRHCIVLPQHRVWYF</sequence>
<dbReference type="Pfam" id="PF05712">
    <property type="entry name" value="MRG"/>
    <property type="match status" value="1"/>
</dbReference>
<evidence type="ECO:0000259" key="6">
    <source>
        <dbReference type="Pfam" id="PF05712"/>
    </source>
</evidence>
<evidence type="ECO:0000256" key="5">
    <source>
        <dbReference type="ARBA" id="ARBA00023242"/>
    </source>
</evidence>
<proteinExistence type="predicted"/>
<accession>A0A5K3FMA8</accession>
<protein>
    <submittedName>
        <fullName evidence="7">MRG domain-containing protein</fullName>
    </submittedName>
</protein>
<dbReference type="PROSITE" id="PS51640">
    <property type="entry name" value="MRG"/>
    <property type="match status" value="1"/>
</dbReference>
<dbReference type="PANTHER" id="PTHR10880">
    <property type="entry name" value="MORTALITY FACTOR 4-LIKE PROTEIN"/>
    <property type="match status" value="1"/>
</dbReference>
<keyword evidence="3" id="KW-0805">Transcription regulation</keyword>
<evidence type="ECO:0000256" key="2">
    <source>
        <dbReference type="ARBA" id="ARBA00022853"/>
    </source>
</evidence>
<evidence type="ECO:0000256" key="4">
    <source>
        <dbReference type="ARBA" id="ARBA00023163"/>
    </source>
</evidence>
<keyword evidence="2" id="KW-0156">Chromatin regulator</keyword>
<dbReference type="PANTHER" id="PTHR10880:SF15">
    <property type="entry name" value="MSL COMPLEX SUBUNIT 3"/>
    <property type="match status" value="1"/>
</dbReference>
<feature type="domain" description="MRG" evidence="6">
    <location>
        <begin position="51"/>
        <end position="171"/>
    </location>
</feature>
<dbReference type="Gene3D" id="1.10.274.30">
    <property type="entry name" value="MRG domain"/>
    <property type="match status" value="1"/>
</dbReference>
<evidence type="ECO:0000313" key="7">
    <source>
        <dbReference type="WBParaSite" id="MCU_009439-RA"/>
    </source>
</evidence>
<evidence type="ECO:0000256" key="3">
    <source>
        <dbReference type="ARBA" id="ARBA00023015"/>
    </source>
</evidence>
<comment type="subcellular location">
    <subcellularLocation>
        <location evidence="1">Nucleus</location>
    </subcellularLocation>
</comment>
<dbReference type="GO" id="GO:0006325">
    <property type="term" value="P:chromatin organization"/>
    <property type="evidence" value="ECO:0007669"/>
    <property type="project" value="UniProtKB-KW"/>
</dbReference>
<keyword evidence="4" id="KW-0804">Transcription</keyword>
<dbReference type="InterPro" id="IPR008676">
    <property type="entry name" value="MRG"/>
</dbReference>
<dbReference type="AlphaFoldDB" id="A0A5K3FMA8"/>